<dbReference type="EMBL" id="MU863624">
    <property type="protein sequence ID" value="KAK4106060.1"/>
    <property type="molecule type" value="Genomic_DNA"/>
</dbReference>
<protein>
    <submittedName>
        <fullName evidence="1">Uncharacterized protein</fullName>
    </submittedName>
</protein>
<gene>
    <name evidence="1" type="ORF">N658DRAFT_5280</name>
</gene>
<dbReference type="AlphaFoldDB" id="A0AAN6T5L9"/>
<comment type="caution">
    <text evidence="1">The sequence shown here is derived from an EMBL/GenBank/DDBJ whole genome shotgun (WGS) entry which is preliminary data.</text>
</comment>
<organism evidence="1 2">
    <name type="scientific">Parathielavia hyrcaniae</name>
    <dbReference type="NCBI Taxonomy" id="113614"/>
    <lineage>
        <taxon>Eukaryota</taxon>
        <taxon>Fungi</taxon>
        <taxon>Dikarya</taxon>
        <taxon>Ascomycota</taxon>
        <taxon>Pezizomycotina</taxon>
        <taxon>Sordariomycetes</taxon>
        <taxon>Sordariomycetidae</taxon>
        <taxon>Sordariales</taxon>
        <taxon>Chaetomiaceae</taxon>
        <taxon>Parathielavia</taxon>
    </lineage>
</organism>
<sequence length="160" mass="17616">MTPGSERWAGLALNSGRREIGRRRALRVEGESISGAARFGIRQESKLTNTKARPLCRDSVGSLQRWGEAAGGITMSFYGVVGGDPWLGMQLFQKGMYRAERGTGGRRRSPGTMSRVGIEAEMSRIVMVKCWNCWEALDALATGRWERAGKGFGLAWLFDA</sequence>
<proteinExistence type="predicted"/>
<reference evidence="1" key="2">
    <citation type="submission" date="2023-05" db="EMBL/GenBank/DDBJ databases">
        <authorList>
            <consortium name="Lawrence Berkeley National Laboratory"/>
            <person name="Steindorff A."/>
            <person name="Hensen N."/>
            <person name="Bonometti L."/>
            <person name="Westerberg I."/>
            <person name="Brannstrom I.O."/>
            <person name="Guillou S."/>
            <person name="Cros-Aarteil S."/>
            <person name="Calhoun S."/>
            <person name="Haridas S."/>
            <person name="Kuo A."/>
            <person name="Mondo S."/>
            <person name="Pangilinan J."/>
            <person name="Riley R."/>
            <person name="Labutti K."/>
            <person name="Andreopoulos B."/>
            <person name="Lipzen A."/>
            <person name="Chen C."/>
            <person name="Yanf M."/>
            <person name="Daum C."/>
            <person name="Ng V."/>
            <person name="Clum A."/>
            <person name="Ohm R."/>
            <person name="Martin F."/>
            <person name="Silar P."/>
            <person name="Natvig D."/>
            <person name="Lalanne C."/>
            <person name="Gautier V."/>
            <person name="Ament-Velasquez S.L."/>
            <person name="Kruys A."/>
            <person name="Hutchinson M.I."/>
            <person name="Powell A.J."/>
            <person name="Barry K."/>
            <person name="Miller A.N."/>
            <person name="Grigoriev I.V."/>
            <person name="Debuchy R."/>
            <person name="Gladieux P."/>
            <person name="Thoren M.H."/>
            <person name="Johannesson H."/>
        </authorList>
    </citation>
    <scope>NUCLEOTIDE SEQUENCE</scope>
    <source>
        <strain evidence="1">CBS 757.83</strain>
    </source>
</reference>
<keyword evidence="2" id="KW-1185">Reference proteome</keyword>
<accession>A0AAN6T5L9</accession>
<evidence type="ECO:0000313" key="2">
    <source>
        <dbReference type="Proteomes" id="UP001305647"/>
    </source>
</evidence>
<reference evidence="1" key="1">
    <citation type="journal article" date="2023" name="Mol. Phylogenet. Evol.">
        <title>Genome-scale phylogeny and comparative genomics of the fungal order Sordariales.</title>
        <authorList>
            <person name="Hensen N."/>
            <person name="Bonometti L."/>
            <person name="Westerberg I."/>
            <person name="Brannstrom I.O."/>
            <person name="Guillou S."/>
            <person name="Cros-Aarteil S."/>
            <person name="Calhoun S."/>
            <person name="Haridas S."/>
            <person name="Kuo A."/>
            <person name="Mondo S."/>
            <person name="Pangilinan J."/>
            <person name="Riley R."/>
            <person name="LaButti K."/>
            <person name="Andreopoulos B."/>
            <person name="Lipzen A."/>
            <person name="Chen C."/>
            <person name="Yan M."/>
            <person name="Daum C."/>
            <person name="Ng V."/>
            <person name="Clum A."/>
            <person name="Steindorff A."/>
            <person name="Ohm R.A."/>
            <person name="Martin F."/>
            <person name="Silar P."/>
            <person name="Natvig D.O."/>
            <person name="Lalanne C."/>
            <person name="Gautier V."/>
            <person name="Ament-Velasquez S.L."/>
            <person name="Kruys A."/>
            <person name="Hutchinson M.I."/>
            <person name="Powell A.J."/>
            <person name="Barry K."/>
            <person name="Miller A.N."/>
            <person name="Grigoriev I.V."/>
            <person name="Debuchy R."/>
            <person name="Gladieux P."/>
            <person name="Hiltunen Thoren M."/>
            <person name="Johannesson H."/>
        </authorList>
    </citation>
    <scope>NUCLEOTIDE SEQUENCE</scope>
    <source>
        <strain evidence="1">CBS 757.83</strain>
    </source>
</reference>
<dbReference type="Proteomes" id="UP001305647">
    <property type="component" value="Unassembled WGS sequence"/>
</dbReference>
<name>A0AAN6T5L9_9PEZI</name>
<evidence type="ECO:0000313" key="1">
    <source>
        <dbReference type="EMBL" id="KAK4106060.1"/>
    </source>
</evidence>